<gene>
    <name evidence="1" type="ORF">LSALG_LOCUS24306</name>
</gene>
<sequence>MTNEKVDKLISETTLFMENFQTTFDSNTKNDNESMQILRSLFKIEKAKLQEINTGLQSDHEAFQTCISSQISHLQKELPMESKIMDSLAIKTERVKFSLLNSTTLRNRFKFCSLRAL</sequence>
<evidence type="ECO:0000313" key="2">
    <source>
        <dbReference type="Proteomes" id="UP001177003"/>
    </source>
</evidence>
<evidence type="ECO:0000313" key="1">
    <source>
        <dbReference type="EMBL" id="CAI9284801.1"/>
    </source>
</evidence>
<accession>A0AA36E6F0</accession>
<reference evidence="1" key="1">
    <citation type="submission" date="2023-04" db="EMBL/GenBank/DDBJ databases">
        <authorList>
            <person name="Vijverberg K."/>
            <person name="Xiong W."/>
            <person name="Schranz E."/>
        </authorList>
    </citation>
    <scope>NUCLEOTIDE SEQUENCE</scope>
</reference>
<name>A0AA36E6F0_LACSI</name>
<dbReference type="EMBL" id="OX465081">
    <property type="protein sequence ID" value="CAI9284801.1"/>
    <property type="molecule type" value="Genomic_DNA"/>
</dbReference>
<protein>
    <submittedName>
        <fullName evidence="1">Uncharacterized protein</fullName>
    </submittedName>
</protein>
<keyword evidence="2" id="KW-1185">Reference proteome</keyword>
<organism evidence="1 2">
    <name type="scientific">Lactuca saligna</name>
    <name type="common">Willowleaf lettuce</name>
    <dbReference type="NCBI Taxonomy" id="75948"/>
    <lineage>
        <taxon>Eukaryota</taxon>
        <taxon>Viridiplantae</taxon>
        <taxon>Streptophyta</taxon>
        <taxon>Embryophyta</taxon>
        <taxon>Tracheophyta</taxon>
        <taxon>Spermatophyta</taxon>
        <taxon>Magnoliopsida</taxon>
        <taxon>eudicotyledons</taxon>
        <taxon>Gunneridae</taxon>
        <taxon>Pentapetalae</taxon>
        <taxon>asterids</taxon>
        <taxon>campanulids</taxon>
        <taxon>Asterales</taxon>
        <taxon>Asteraceae</taxon>
        <taxon>Cichorioideae</taxon>
        <taxon>Cichorieae</taxon>
        <taxon>Lactucinae</taxon>
        <taxon>Lactuca</taxon>
    </lineage>
</organism>
<proteinExistence type="predicted"/>
<dbReference type="AlphaFoldDB" id="A0AA36E6F0"/>
<dbReference type="Proteomes" id="UP001177003">
    <property type="component" value="Chromosome 5"/>
</dbReference>